<evidence type="ECO:0000313" key="3">
    <source>
        <dbReference type="Proteomes" id="UP000190037"/>
    </source>
</evidence>
<reference evidence="2 3" key="1">
    <citation type="submission" date="2017-03" db="EMBL/GenBank/DDBJ databases">
        <title>Draft genome sequence of Streptomyces scabrisporus NF3, endophyte isolated from Amphipterygium adstringens.</title>
        <authorList>
            <person name="Vazquez M."/>
            <person name="Ceapa C.D."/>
            <person name="Rodriguez Luna D."/>
            <person name="Sanchez Esquivel S."/>
        </authorList>
    </citation>
    <scope>NUCLEOTIDE SEQUENCE [LARGE SCALE GENOMIC DNA]</scope>
    <source>
        <strain evidence="2 3">NF3</strain>
    </source>
</reference>
<dbReference type="NCBIfam" id="TIGR02391">
    <property type="entry name" value="hypoth_ymh"/>
    <property type="match status" value="1"/>
</dbReference>
<dbReference type="InterPro" id="IPR012654">
    <property type="entry name" value="CHP02391"/>
</dbReference>
<dbReference type="Pfam" id="PF09509">
    <property type="entry name" value="Hypoth_Ymh"/>
    <property type="match status" value="1"/>
</dbReference>
<organism evidence="2 3">
    <name type="scientific">Embleya scabrispora</name>
    <dbReference type="NCBI Taxonomy" id="159449"/>
    <lineage>
        <taxon>Bacteria</taxon>
        <taxon>Bacillati</taxon>
        <taxon>Actinomycetota</taxon>
        <taxon>Actinomycetes</taxon>
        <taxon>Kitasatosporales</taxon>
        <taxon>Streptomycetaceae</taxon>
        <taxon>Embleya</taxon>
    </lineage>
</organism>
<sequence>MATTRLPMWPAANVEALCAALASTDRPGLTGSEIGRLLAVVGIDDPAPTANKRERLWAALMTRQQADRAGNCVVRFITEAMAPGRHVQDGTRFHALRDAVNEPLALMALRVNEEGRVARATGARTLDDVARLAGRLRTELTRRGVHPEVVRYCEEEILRKSLFHAVFEATKGVAERLRSLSVSSLDGADLVDHCFGTKSPPPVVRINTFVTETDVSEHKGFANLLKGIFGTFRNPPAHTPRAAARWDITEPDALDLFGTLSFTHRRLDKATVTLRP</sequence>
<gene>
    <name evidence="2" type="ORF">B4N89_46325</name>
</gene>
<dbReference type="RefSeq" id="WP_078982744.1">
    <property type="nucleotide sequence ID" value="NZ_MWQN01000006.1"/>
</dbReference>
<protein>
    <submittedName>
        <fullName evidence="2">TIGR02391 family protein</fullName>
    </submittedName>
</protein>
<feature type="domain" description="Conserved hypothetical protein CHP02391" evidence="1">
    <location>
        <begin position="143"/>
        <end position="267"/>
    </location>
</feature>
<dbReference type="OrthoDB" id="3189478at2"/>
<dbReference type="AlphaFoldDB" id="A0A1T3NHZ5"/>
<keyword evidence="3" id="KW-1185">Reference proteome</keyword>
<dbReference type="EMBL" id="MWQN01000006">
    <property type="protein sequence ID" value="OPC76466.1"/>
    <property type="molecule type" value="Genomic_DNA"/>
</dbReference>
<evidence type="ECO:0000259" key="1">
    <source>
        <dbReference type="Pfam" id="PF09509"/>
    </source>
</evidence>
<proteinExistence type="predicted"/>
<name>A0A1T3NHZ5_9ACTN</name>
<dbReference type="Proteomes" id="UP000190037">
    <property type="component" value="Unassembled WGS sequence"/>
</dbReference>
<accession>A0A1T3NHZ5</accession>
<comment type="caution">
    <text evidence="2">The sequence shown here is derived from an EMBL/GenBank/DDBJ whole genome shotgun (WGS) entry which is preliminary data.</text>
</comment>
<evidence type="ECO:0000313" key="2">
    <source>
        <dbReference type="EMBL" id="OPC76466.1"/>
    </source>
</evidence>